<evidence type="ECO:0000313" key="7">
    <source>
        <dbReference type="EMBL" id="PWN22471.1"/>
    </source>
</evidence>
<dbReference type="GO" id="GO:0000978">
    <property type="term" value="F:RNA polymerase II cis-regulatory region sequence-specific DNA binding"/>
    <property type="evidence" value="ECO:0007669"/>
    <property type="project" value="TreeGrafter"/>
</dbReference>
<dbReference type="CDD" id="cd11387">
    <property type="entry name" value="bHLHzip_USF_MITF"/>
    <property type="match status" value="1"/>
</dbReference>
<feature type="region of interest" description="Disordered" evidence="5">
    <location>
        <begin position="531"/>
        <end position="793"/>
    </location>
</feature>
<feature type="compositionally biased region" description="Polar residues" evidence="5">
    <location>
        <begin position="247"/>
        <end position="266"/>
    </location>
</feature>
<feature type="compositionally biased region" description="Low complexity" evidence="5">
    <location>
        <begin position="340"/>
        <end position="351"/>
    </location>
</feature>
<keyword evidence="3" id="KW-0804">Transcription</keyword>
<feature type="compositionally biased region" description="Basic and acidic residues" evidence="5">
    <location>
        <begin position="979"/>
        <end position="990"/>
    </location>
</feature>
<evidence type="ECO:0000256" key="1">
    <source>
        <dbReference type="ARBA" id="ARBA00004123"/>
    </source>
</evidence>
<feature type="region of interest" description="Disordered" evidence="5">
    <location>
        <begin position="976"/>
        <end position="1055"/>
    </location>
</feature>
<protein>
    <recommendedName>
        <fullName evidence="6">BHLH domain-containing protein</fullName>
    </recommendedName>
</protein>
<dbReference type="Gene3D" id="4.10.280.10">
    <property type="entry name" value="Helix-loop-helix DNA-binding domain"/>
    <property type="match status" value="1"/>
</dbReference>
<feature type="compositionally biased region" description="Low complexity" evidence="5">
    <location>
        <begin position="267"/>
        <end position="290"/>
    </location>
</feature>
<dbReference type="AlphaFoldDB" id="A0A316UDP9"/>
<dbReference type="GeneID" id="37011051"/>
<dbReference type="SMART" id="SM00353">
    <property type="entry name" value="HLH"/>
    <property type="match status" value="1"/>
</dbReference>
<feature type="compositionally biased region" description="Polar residues" evidence="5">
    <location>
        <begin position="231"/>
        <end position="240"/>
    </location>
</feature>
<feature type="compositionally biased region" description="Polar residues" evidence="5">
    <location>
        <begin position="97"/>
        <end position="111"/>
    </location>
</feature>
<feature type="compositionally biased region" description="Polar residues" evidence="5">
    <location>
        <begin position="15"/>
        <end position="27"/>
    </location>
</feature>
<reference evidence="7 8" key="1">
    <citation type="journal article" date="2018" name="Mol. Biol. Evol.">
        <title>Broad Genomic Sampling Reveals a Smut Pathogenic Ancestry of the Fungal Clade Ustilaginomycotina.</title>
        <authorList>
            <person name="Kijpornyongpan T."/>
            <person name="Mondo S.J."/>
            <person name="Barry K."/>
            <person name="Sandor L."/>
            <person name="Lee J."/>
            <person name="Lipzen A."/>
            <person name="Pangilinan J."/>
            <person name="LaButti K."/>
            <person name="Hainaut M."/>
            <person name="Henrissat B."/>
            <person name="Grigoriev I.V."/>
            <person name="Spatafora J.W."/>
            <person name="Aime M.C."/>
        </authorList>
    </citation>
    <scope>NUCLEOTIDE SEQUENCE [LARGE SCALE GENOMIC DNA]</scope>
    <source>
        <strain evidence="7 8">MCA 4718</strain>
    </source>
</reference>
<evidence type="ECO:0000256" key="2">
    <source>
        <dbReference type="ARBA" id="ARBA00023015"/>
    </source>
</evidence>
<feature type="compositionally biased region" description="Basic residues" evidence="5">
    <location>
        <begin position="321"/>
        <end position="330"/>
    </location>
</feature>
<keyword evidence="2" id="KW-0805">Transcription regulation</keyword>
<gene>
    <name evidence="7" type="ORF">BCV69DRAFT_144804</name>
</gene>
<dbReference type="STRING" id="1684307.A0A316UDP9"/>
<feature type="compositionally biased region" description="Basic and acidic residues" evidence="5">
    <location>
        <begin position="695"/>
        <end position="715"/>
    </location>
</feature>
<dbReference type="GO" id="GO:0005634">
    <property type="term" value="C:nucleus"/>
    <property type="evidence" value="ECO:0007669"/>
    <property type="project" value="UniProtKB-SubCell"/>
</dbReference>
<feature type="region of interest" description="Disordered" evidence="5">
    <location>
        <begin position="166"/>
        <end position="354"/>
    </location>
</feature>
<accession>A0A316UDP9</accession>
<comment type="subcellular location">
    <subcellularLocation>
        <location evidence="1">Nucleus</location>
    </subcellularLocation>
</comment>
<dbReference type="Pfam" id="PF00010">
    <property type="entry name" value="HLH"/>
    <property type="match status" value="1"/>
</dbReference>
<feature type="region of interest" description="Disordered" evidence="5">
    <location>
        <begin position="65"/>
        <end position="152"/>
    </location>
</feature>
<proteinExistence type="predicted"/>
<dbReference type="PANTHER" id="PTHR46117:SF3">
    <property type="entry name" value="FI24210P1"/>
    <property type="match status" value="1"/>
</dbReference>
<keyword evidence="4" id="KW-0539">Nucleus</keyword>
<dbReference type="OrthoDB" id="690068at2759"/>
<feature type="domain" description="BHLH" evidence="6">
    <location>
        <begin position="783"/>
        <end position="896"/>
    </location>
</feature>
<dbReference type="RefSeq" id="XP_025349631.1">
    <property type="nucleotide sequence ID" value="XM_025489317.1"/>
</dbReference>
<evidence type="ECO:0000313" key="8">
    <source>
        <dbReference type="Proteomes" id="UP000245942"/>
    </source>
</evidence>
<feature type="compositionally biased region" description="Basic and acidic residues" evidence="5">
    <location>
        <begin position="584"/>
        <end position="600"/>
    </location>
</feature>
<dbReference type="GO" id="GO:0046983">
    <property type="term" value="F:protein dimerization activity"/>
    <property type="evidence" value="ECO:0007669"/>
    <property type="project" value="InterPro"/>
</dbReference>
<keyword evidence="8" id="KW-1185">Reference proteome</keyword>
<evidence type="ECO:0000256" key="5">
    <source>
        <dbReference type="SAM" id="MobiDB-lite"/>
    </source>
</evidence>
<dbReference type="EMBL" id="KZ819323">
    <property type="protein sequence ID" value="PWN22471.1"/>
    <property type="molecule type" value="Genomic_DNA"/>
</dbReference>
<dbReference type="GO" id="GO:0000981">
    <property type="term" value="F:DNA-binding transcription factor activity, RNA polymerase II-specific"/>
    <property type="evidence" value="ECO:0007669"/>
    <property type="project" value="TreeGrafter"/>
</dbReference>
<sequence>MASASSEPKKRQQGFAISSTLAPNQQPAAVGSAISPAFASPAANSSYIDTSYLLDDEMWRTMTVDTDISKRRSQEPALPTPSEENSQADAVMEDLSSRGSVANDQPQTQPQGPRYPWDDGLQHLDDWLGLPPWTGAGDGSSTSAITPDKIGHTGTIDRASAVLAVTPDSSRATAQRAAPRLDGSPFTESSFSTGESMSSSEQTTSVQSSSVISSSSPMPRLSSTAPVEKPVQQSSATTTSKPKRQRSVTVNTSTTAPESVSTILENSRTGRTSTSGASSSRRAVSANGRSDGANKDTKASASADRNALAKESTNGGVGKATRVKTGRTRRTSIGPAAQVGSSTGKKGSPSSAPLHIDTASAAATMSSGPQTFSGIPTMAWNSSPWPAGMYHHPPPHWGHFAPGGLPYGTFPPGWPVWGSPQSMPMHPAWSLPMNGSYIATPTPGGSSMHNGWPADANADGSLSPAVAQSLSLPMTSSMQGIFSSMRGLHVGTAGVGLEDDNTQHLQASDAVRPPFQPTGPTNSWSEAETTLANRGPADSGHQKSPLVSFGSDGQQDGAFPWNLANLGHTAPSEAAMKPSSQSDCDERLNEDSAMRKDGSRRSTSTSPPAVGVATSRASNSLSTTTAETPGHQRKSSRSLNRTGSMRGSKLEDVPEGETVHSHSPPASFSRGRVAAPNAPTLQNKAGSSAEPGFDNARRLSDTRRVQAPGKIEDSKKKKVAVQEDDDDDGEDDNLLDGDDDDDDDVDEDDDAHEDSAMPSRKPTRGRGSGSSRPVRSEQERRKRRRESHNLVERRRRDTINERIAELASLLPEAMLLDAIAHSQGGGNNSKVVQVAVPEEILSRLNSAGRHEMGGGSTLDILSLASAPANSETLALAQARPNKGIILRKSVDYIRALQEFIEQQGKHARMLREEVERVTGLLEESKSNGGDLRSEDAADEPGETKRLWPTAYGVEHTAYTRSGRDDAHHDQLPRLGLFRANHDGGDQHEGEQSTDDSPASGYPQLGPGQSPPPTLAEWLAAAHSHQQQSVKGKIDVTTAKRDSMDEVEGRNEAMTF</sequence>
<dbReference type="InterPro" id="IPR011598">
    <property type="entry name" value="bHLH_dom"/>
</dbReference>
<feature type="compositionally biased region" description="Basic and acidic residues" evidence="5">
    <location>
        <begin position="648"/>
        <end position="660"/>
    </location>
</feature>
<feature type="compositionally biased region" description="Polar residues" evidence="5">
    <location>
        <begin position="615"/>
        <end position="627"/>
    </location>
</feature>
<name>A0A316UDP9_9BASI</name>
<feature type="compositionally biased region" description="Acidic residues" evidence="5">
    <location>
        <begin position="722"/>
        <end position="752"/>
    </location>
</feature>
<feature type="region of interest" description="Disordered" evidence="5">
    <location>
        <begin position="921"/>
        <end position="950"/>
    </location>
</feature>
<evidence type="ECO:0000259" key="6">
    <source>
        <dbReference type="PROSITE" id="PS50888"/>
    </source>
</evidence>
<feature type="compositionally biased region" description="Basic and acidic residues" evidence="5">
    <location>
        <begin position="116"/>
        <end position="126"/>
    </location>
</feature>
<feature type="region of interest" description="Disordered" evidence="5">
    <location>
        <begin position="1"/>
        <end position="31"/>
    </location>
</feature>
<dbReference type="PANTHER" id="PTHR46117">
    <property type="entry name" value="FI24210P1"/>
    <property type="match status" value="1"/>
</dbReference>
<dbReference type="InterPro" id="IPR051732">
    <property type="entry name" value="USF"/>
</dbReference>
<dbReference type="InterPro" id="IPR036638">
    <property type="entry name" value="HLH_DNA-bd_sf"/>
</dbReference>
<feature type="compositionally biased region" description="Basic and acidic residues" evidence="5">
    <location>
        <begin position="931"/>
        <end position="945"/>
    </location>
</feature>
<dbReference type="SUPFAM" id="SSF47459">
    <property type="entry name" value="HLH, helix-loop-helix DNA-binding domain"/>
    <property type="match status" value="1"/>
</dbReference>
<dbReference type="PROSITE" id="PS50888">
    <property type="entry name" value="BHLH"/>
    <property type="match status" value="1"/>
</dbReference>
<feature type="compositionally biased region" description="Low complexity" evidence="5">
    <location>
        <begin position="183"/>
        <end position="224"/>
    </location>
</feature>
<organism evidence="7 8">
    <name type="scientific">Pseudomicrostroma glucosiphilum</name>
    <dbReference type="NCBI Taxonomy" id="1684307"/>
    <lineage>
        <taxon>Eukaryota</taxon>
        <taxon>Fungi</taxon>
        <taxon>Dikarya</taxon>
        <taxon>Basidiomycota</taxon>
        <taxon>Ustilaginomycotina</taxon>
        <taxon>Exobasidiomycetes</taxon>
        <taxon>Microstromatales</taxon>
        <taxon>Microstromatales incertae sedis</taxon>
        <taxon>Pseudomicrostroma</taxon>
    </lineage>
</organism>
<evidence type="ECO:0000256" key="3">
    <source>
        <dbReference type="ARBA" id="ARBA00023163"/>
    </source>
</evidence>
<evidence type="ECO:0000256" key="4">
    <source>
        <dbReference type="ARBA" id="ARBA00023242"/>
    </source>
</evidence>
<feature type="compositionally biased region" description="Basic and acidic residues" evidence="5">
    <location>
        <begin position="1031"/>
        <end position="1055"/>
    </location>
</feature>
<dbReference type="Proteomes" id="UP000245942">
    <property type="component" value="Unassembled WGS sequence"/>
</dbReference>